<evidence type="ECO:0000256" key="11">
    <source>
        <dbReference type="ARBA" id="ARBA00031884"/>
    </source>
</evidence>
<dbReference type="GO" id="GO:0019646">
    <property type="term" value="P:aerobic electron transport chain"/>
    <property type="evidence" value="ECO:0007669"/>
    <property type="project" value="InterPro"/>
</dbReference>
<evidence type="ECO:0000256" key="14">
    <source>
        <dbReference type="RuleBase" id="RU003376"/>
    </source>
</evidence>
<evidence type="ECO:0000256" key="3">
    <source>
        <dbReference type="ARBA" id="ARBA00011700"/>
    </source>
</evidence>
<evidence type="ECO:0000256" key="10">
    <source>
        <dbReference type="ARBA" id="ARBA00030072"/>
    </source>
</evidence>
<feature type="transmembrane region" description="Helical" evidence="15">
    <location>
        <begin position="188"/>
        <end position="211"/>
    </location>
</feature>
<dbReference type="STRING" id="937218.SAMN06297251_11225"/>
<dbReference type="AlphaFoldDB" id="A0A1W2D1M8"/>
<name>A0A1W2D1M8_9HYPH</name>
<proteinExistence type="inferred from homology"/>
<evidence type="ECO:0000256" key="1">
    <source>
        <dbReference type="ARBA" id="ARBA00004651"/>
    </source>
</evidence>
<reference evidence="17 18" key="1">
    <citation type="submission" date="2017-04" db="EMBL/GenBank/DDBJ databases">
        <authorList>
            <person name="Afonso C.L."/>
            <person name="Miller P.J."/>
            <person name="Scott M.A."/>
            <person name="Spackman E."/>
            <person name="Goraichik I."/>
            <person name="Dimitrov K.M."/>
            <person name="Suarez D.L."/>
            <person name="Swayne D.E."/>
        </authorList>
    </citation>
    <scope>NUCLEOTIDE SEQUENCE [LARGE SCALE GENOMIC DNA]</scope>
    <source>
        <strain evidence="17 18">CGMCC 1.10972</strain>
    </source>
</reference>
<evidence type="ECO:0000256" key="4">
    <source>
        <dbReference type="ARBA" id="ARBA00014687"/>
    </source>
</evidence>
<feature type="transmembrane region" description="Helical" evidence="15">
    <location>
        <begin position="146"/>
        <end position="176"/>
    </location>
</feature>
<feature type="transmembrane region" description="Helical" evidence="15">
    <location>
        <begin position="75"/>
        <end position="96"/>
    </location>
</feature>
<evidence type="ECO:0000313" key="18">
    <source>
        <dbReference type="Proteomes" id="UP000192656"/>
    </source>
</evidence>
<keyword evidence="6 14" id="KW-0812">Transmembrane</keyword>
<dbReference type="InterPro" id="IPR024791">
    <property type="entry name" value="Cyt_c/ubiquinol_Oxase_su3"/>
</dbReference>
<evidence type="ECO:0000313" key="17">
    <source>
        <dbReference type="EMBL" id="SMC90924.1"/>
    </source>
</evidence>
<evidence type="ECO:0000259" key="16">
    <source>
        <dbReference type="PROSITE" id="PS50253"/>
    </source>
</evidence>
<dbReference type="PANTHER" id="PTHR11403:SF2">
    <property type="entry name" value="CYTOCHROME BO(3) UBIQUINOL OXIDASE SUBUNIT 3"/>
    <property type="match status" value="1"/>
</dbReference>
<dbReference type="FunFam" id="1.20.120.80:FF:000001">
    <property type="entry name" value="Cytochrome (Ubi)quinol oxidase subunit III"/>
    <property type="match status" value="1"/>
</dbReference>
<keyword evidence="5" id="KW-1003">Cell membrane</keyword>
<evidence type="ECO:0000256" key="9">
    <source>
        <dbReference type="ARBA" id="ARBA00025694"/>
    </source>
</evidence>
<dbReference type="EMBL" id="FWXR01000012">
    <property type="protein sequence ID" value="SMC90924.1"/>
    <property type="molecule type" value="Genomic_DNA"/>
</dbReference>
<evidence type="ECO:0000256" key="12">
    <source>
        <dbReference type="ARBA" id="ARBA00032189"/>
    </source>
</evidence>
<dbReference type="Gene3D" id="1.20.120.80">
    <property type="entry name" value="Cytochrome c oxidase, subunit III, four-helix bundle"/>
    <property type="match status" value="1"/>
</dbReference>
<comment type="subcellular location">
    <subcellularLocation>
        <location evidence="1 14">Cell membrane</location>
        <topology evidence="1 14">Multi-pass membrane protein</topology>
    </subcellularLocation>
</comment>
<dbReference type="Proteomes" id="UP000192656">
    <property type="component" value="Unassembled WGS sequence"/>
</dbReference>
<protein>
    <recommendedName>
        <fullName evidence="4">Cytochrome bo(3) ubiquinol oxidase subunit 3</fullName>
    </recommendedName>
    <alternativeName>
        <fullName evidence="12">Cytochrome o ubiquinol oxidase subunit 3</fullName>
    </alternativeName>
    <alternativeName>
        <fullName evidence="10">Oxidase bo(3) subunit 3</fullName>
    </alternativeName>
    <alternativeName>
        <fullName evidence="13">Ubiquinol oxidase polypeptide III</fullName>
    </alternativeName>
    <alternativeName>
        <fullName evidence="11">Ubiquinol oxidase subunit 3</fullName>
    </alternativeName>
</protein>
<dbReference type="InterPro" id="IPR000298">
    <property type="entry name" value="Cyt_c_oxidase-like_su3"/>
</dbReference>
<evidence type="ECO:0000256" key="2">
    <source>
        <dbReference type="ARBA" id="ARBA00010581"/>
    </source>
</evidence>
<comment type="similarity">
    <text evidence="2 14">Belongs to the cytochrome c oxidase subunit 3 family.</text>
</comment>
<feature type="transmembrane region" description="Helical" evidence="15">
    <location>
        <begin position="31"/>
        <end position="55"/>
    </location>
</feature>
<sequence>MTSAAASPKPLHPGLNLGPAHGKANMEAEPVVFGFWVFLMSDLVTFAMFFAVYATSVHATAGGPGNAAITDLTSIAIQTGALLISSLLFGLGTIAMKYDEGRAKVAGFLAAALAFGLVFLGFEIRDFMHAAEIGAVPMRSGYLSSYWALVGLHGLHVTVGSIIILAMIAQIAIFGLRSDVKSRILRLGLYWHFLDVIWVGIITVVFLPGAVA</sequence>
<keyword evidence="7 15" id="KW-1133">Transmembrane helix</keyword>
<dbReference type="Pfam" id="PF00510">
    <property type="entry name" value="COX3"/>
    <property type="match status" value="1"/>
</dbReference>
<evidence type="ECO:0000256" key="13">
    <source>
        <dbReference type="ARBA" id="ARBA00032717"/>
    </source>
</evidence>
<accession>A0A1W2D1M8</accession>
<dbReference type="InterPro" id="IPR035973">
    <property type="entry name" value="Cyt_c_oxidase_su3-like_sf"/>
</dbReference>
<dbReference type="GO" id="GO:0005886">
    <property type="term" value="C:plasma membrane"/>
    <property type="evidence" value="ECO:0007669"/>
    <property type="project" value="UniProtKB-SubCell"/>
</dbReference>
<keyword evidence="8 15" id="KW-0472">Membrane</keyword>
<gene>
    <name evidence="17" type="ORF">SAMN06297251_11225</name>
</gene>
<evidence type="ECO:0000256" key="7">
    <source>
        <dbReference type="ARBA" id="ARBA00022989"/>
    </source>
</evidence>
<dbReference type="OrthoDB" id="9810850at2"/>
<dbReference type="InterPro" id="IPR013833">
    <property type="entry name" value="Cyt_c_oxidase_su3_a-hlx"/>
</dbReference>
<keyword evidence="18" id="KW-1185">Reference proteome</keyword>
<organism evidence="17 18">
    <name type="scientific">Fulvimarina manganoxydans</name>
    <dbReference type="NCBI Taxonomy" id="937218"/>
    <lineage>
        <taxon>Bacteria</taxon>
        <taxon>Pseudomonadati</taxon>
        <taxon>Pseudomonadota</taxon>
        <taxon>Alphaproteobacteria</taxon>
        <taxon>Hyphomicrobiales</taxon>
        <taxon>Aurantimonadaceae</taxon>
        <taxon>Fulvimarina</taxon>
    </lineage>
</organism>
<dbReference type="SUPFAM" id="SSF81452">
    <property type="entry name" value="Cytochrome c oxidase subunit III-like"/>
    <property type="match status" value="1"/>
</dbReference>
<comment type="function">
    <text evidence="9">Cytochrome bo(3) ubiquinol terminal oxidase is the component of the aerobic respiratory chain of E.coli that predominates when cells are grown at high aeration. Has proton pump activity across the membrane in addition to electron transfer, pumping 2 protons/electron.</text>
</comment>
<feature type="transmembrane region" description="Helical" evidence="15">
    <location>
        <begin position="103"/>
        <end position="122"/>
    </location>
</feature>
<evidence type="ECO:0000256" key="8">
    <source>
        <dbReference type="ARBA" id="ARBA00023136"/>
    </source>
</evidence>
<dbReference type="RefSeq" id="WP_084410607.1">
    <property type="nucleotide sequence ID" value="NZ_FWXR01000012.1"/>
</dbReference>
<dbReference type="PROSITE" id="PS50253">
    <property type="entry name" value="COX3"/>
    <property type="match status" value="1"/>
</dbReference>
<feature type="domain" description="Heme-copper oxidase subunit III family profile" evidence="16">
    <location>
        <begin position="33"/>
        <end position="210"/>
    </location>
</feature>
<evidence type="ECO:0000256" key="5">
    <source>
        <dbReference type="ARBA" id="ARBA00022475"/>
    </source>
</evidence>
<comment type="subunit">
    <text evidence="3">Heterooctamer of two A chains, two B chains, two C chains and two D chains.</text>
</comment>
<dbReference type="GO" id="GO:0004129">
    <property type="term" value="F:cytochrome-c oxidase activity"/>
    <property type="evidence" value="ECO:0007669"/>
    <property type="project" value="InterPro"/>
</dbReference>
<evidence type="ECO:0000256" key="6">
    <source>
        <dbReference type="ARBA" id="ARBA00022692"/>
    </source>
</evidence>
<evidence type="ECO:0000256" key="15">
    <source>
        <dbReference type="SAM" id="Phobius"/>
    </source>
</evidence>
<dbReference type="PANTHER" id="PTHR11403">
    <property type="entry name" value="CYTOCHROME C OXIDASE SUBUNIT III"/>
    <property type="match status" value="1"/>
</dbReference>